<dbReference type="SFLD" id="SFLDS00029">
    <property type="entry name" value="Radical_SAM"/>
    <property type="match status" value="1"/>
</dbReference>
<dbReference type="InterPro" id="IPR007197">
    <property type="entry name" value="rSAM"/>
</dbReference>
<sequence>MKLGGLQKLTLLDYPGRIACIVFTEGCNFRCPYCHNAGLVLPEQMTEPESEASVLSYLEKRRQILEGVVITGGEPLLQPDLELFLQKIHRLGYPVKLDTNGSFPERLDALLKNGLIHYAALDVKHAPAQYGKASGIRSGKTVSLVEQSIHSLLCSGISFEFRTTVVKGIHTAEALTELGFWLARMTTEASGPEKQMPPWFLQTYVDSGHVIAPEGLSPFSEREMEDLLMAAETAYGATALRGGSPNRSENRTAVCAAAENRK</sequence>
<keyword evidence="4" id="KW-0479">Metal-binding</keyword>
<dbReference type="PROSITE" id="PS51918">
    <property type="entry name" value="RADICAL_SAM"/>
    <property type="match status" value="1"/>
</dbReference>
<evidence type="ECO:0000313" key="9">
    <source>
        <dbReference type="EMBL" id="HJC15556.1"/>
    </source>
</evidence>
<protein>
    <submittedName>
        <fullName evidence="9">Anaerobic ribonucleoside-triphosphate reductase activating protein</fullName>
    </submittedName>
</protein>
<dbReference type="GO" id="GO:0003824">
    <property type="term" value="F:catalytic activity"/>
    <property type="evidence" value="ECO:0007669"/>
    <property type="project" value="InterPro"/>
</dbReference>
<dbReference type="InterPro" id="IPR058240">
    <property type="entry name" value="rSAM_sf"/>
</dbReference>
<name>A0A9D2NCK3_9FIRM</name>
<dbReference type="SFLD" id="SFLDG01067">
    <property type="entry name" value="SPASM/twitch_domain_containing"/>
    <property type="match status" value="1"/>
</dbReference>
<evidence type="ECO:0000256" key="3">
    <source>
        <dbReference type="ARBA" id="ARBA00022691"/>
    </source>
</evidence>
<dbReference type="PANTHER" id="PTHR30352:SF13">
    <property type="entry name" value="GLYCYL-RADICAL ENZYME ACTIVATING ENZYME YJJW-RELATED"/>
    <property type="match status" value="1"/>
</dbReference>
<dbReference type="SUPFAM" id="SSF102114">
    <property type="entry name" value="Radical SAM enzymes"/>
    <property type="match status" value="1"/>
</dbReference>
<evidence type="ECO:0000256" key="6">
    <source>
        <dbReference type="ARBA" id="ARBA00023014"/>
    </source>
</evidence>
<evidence type="ECO:0000313" key="10">
    <source>
        <dbReference type="Proteomes" id="UP000823849"/>
    </source>
</evidence>
<dbReference type="CDD" id="cd01335">
    <property type="entry name" value="Radical_SAM"/>
    <property type="match status" value="1"/>
</dbReference>
<dbReference type="InterPro" id="IPR012840">
    <property type="entry name" value="NrdG2"/>
</dbReference>
<evidence type="ECO:0000256" key="7">
    <source>
        <dbReference type="SAM" id="MobiDB-lite"/>
    </source>
</evidence>
<dbReference type="EMBL" id="DWWU01000030">
    <property type="protein sequence ID" value="HJC15556.1"/>
    <property type="molecule type" value="Genomic_DNA"/>
</dbReference>
<dbReference type="Proteomes" id="UP000823849">
    <property type="component" value="Unassembled WGS sequence"/>
</dbReference>
<dbReference type="AlphaFoldDB" id="A0A9D2NCK3"/>
<keyword evidence="2" id="KW-0004">4Fe-4S</keyword>
<proteinExistence type="predicted"/>
<evidence type="ECO:0000256" key="1">
    <source>
        <dbReference type="ARBA" id="ARBA00001966"/>
    </source>
</evidence>
<reference evidence="9" key="2">
    <citation type="submission" date="2021-04" db="EMBL/GenBank/DDBJ databases">
        <authorList>
            <person name="Gilroy R."/>
        </authorList>
    </citation>
    <scope>NUCLEOTIDE SEQUENCE</scope>
    <source>
        <strain evidence="9">CHK185-5351</strain>
    </source>
</reference>
<comment type="caution">
    <text evidence="9">The sequence shown here is derived from an EMBL/GenBank/DDBJ whole genome shotgun (WGS) entry which is preliminary data.</text>
</comment>
<dbReference type="Gene3D" id="3.20.20.70">
    <property type="entry name" value="Aldolase class I"/>
    <property type="match status" value="1"/>
</dbReference>
<feature type="region of interest" description="Disordered" evidence="7">
    <location>
        <begin position="239"/>
        <end position="262"/>
    </location>
</feature>
<accession>A0A9D2NCK3</accession>
<comment type="cofactor">
    <cofactor evidence="1">
        <name>[4Fe-4S] cluster</name>
        <dbReference type="ChEBI" id="CHEBI:49883"/>
    </cofactor>
</comment>
<dbReference type="SFLD" id="SFLDG01094">
    <property type="entry name" value="Uncharacterised_Radical_SAM_Su"/>
    <property type="match status" value="1"/>
</dbReference>
<dbReference type="Pfam" id="PF04055">
    <property type="entry name" value="Radical_SAM"/>
    <property type="match status" value="1"/>
</dbReference>
<evidence type="ECO:0000256" key="4">
    <source>
        <dbReference type="ARBA" id="ARBA00022723"/>
    </source>
</evidence>
<dbReference type="GO" id="GO:0051539">
    <property type="term" value="F:4 iron, 4 sulfur cluster binding"/>
    <property type="evidence" value="ECO:0007669"/>
    <property type="project" value="UniProtKB-KW"/>
</dbReference>
<dbReference type="PANTHER" id="PTHR30352">
    <property type="entry name" value="PYRUVATE FORMATE-LYASE-ACTIVATING ENZYME"/>
    <property type="match status" value="1"/>
</dbReference>
<organism evidence="9 10">
    <name type="scientific">Candidatus Fusicatenibacter intestinigallinarum</name>
    <dbReference type="NCBI Taxonomy" id="2838598"/>
    <lineage>
        <taxon>Bacteria</taxon>
        <taxon>Bacillati</taxon>
        <taxon>Bacillota</taxon>
        <taxon>Clostridia</taxon>
        <taxon>Lachnospirales</taxon>
        <taxon>Lachnospiraceae</taxon>
        <taxon>Fusicatenibacter</taxon>
    </lineage>
</organism>
<evidence type="ECO:0000256" key="5">
    <source>
        <dbReference type="ARBA" id="ARBA00023004"/>
    </source>
</evidence>
<gene>
    <name evidence="9" type="ORF">H9705_06985</name>
</gene>
<keyword evidence="5" id="KW-0408">Iron</keyword>
<evidence type="ECO:0000259" key="8">
    <source>
        <dbReference type="PROSITE" id="PS51918"/>
    </source>
</evidence>
<keyword evidence="6" id="KW-0411">Iron-sulfur</keyword>
<keyword evidence="3" id="KW-0949">S-adenosyl-L-methionine</keyword>
<dbReference type="GO" id="GO:0046872">
    <property type="term" value="F:metal ion binding"/>
    <property type="evidence" value="ECO:0007669"/>
    <property type="project" value="UniProtKB-KW"/>
</dbReference>
<dbReference type="NCBIfam" id="TIGR02495">
    <property type="entry name" value="NrdG2"/>
    <property type="match status" value="1"/>
</dbReference>
<reference evidence="9" key="1">
    <citation type="journal article" date="2021" name="PeerJ">
        <title>Extensive microbial diversity within the chicken gut microbiome revealed by metagenomics and culture.</title>
        <authorList>
            <person name="Gilroy R."/>
            <person name="Ravi A."/>
            <person name="Getino M."/>
            <person name="Pursley I."/>
            <person name="Horton D.L."/>
            <person name="Alikhan N.F."/>
            <person name="Baker D."/>
            <person name="Gharbi K."/>
            <person name="Hall N."/>
            <person name="Watson M."/>
            <person name="Adriaenssens E.M."/>
            <person name="Foster-Nyarko E."/>
            <person name="Jarju S."/>
            <person name="Secka A."/>
            <person name="Antonio M."/>
            <person name="Oren A."/>
            <person name="Chaudhuri R.R."/>
            <person name="La Ragione R."/>
            <person name="Hildebrand F."/>
            <person name="Pallen M.J."/>
        </authorList>
    </citation>
    <scope>NUCLEOTIDE SEQUENCE</scope>
    <source>
        <strain evidence="9">CHK185-5351</strain>
    </source>
</reference>
<dbReference type="InterPro" id="IPR034457">
    <property type="entry name" value="Organic_radical-activating"/>
</dbReference>
<feature type="domain" description="Radical SAM core" evidence="8">
    <location>
        <begin position="13"/>
        <end position="238"/>
    </location>
</feature>
<dbReference type="InterPro" id="IPR013785">
    <property type="entry name" value="Aldolase_TIM"/>
</dbReference>
<evidence type="ECO:0000256" key="2">
    <source>
        <dbReference type="ARBA" id="ARBA00022485"/>
    </source>
</evidence>